<dbReference type="Gene3D" id="1.10.220.150">
    <property type="entry name" value="Arf GTPase activating protein"/>
    <property type="match status" value="1"/>
</dbReference>
<keyword evidence="5" id="KW-0963">Cytoplasm</keyword>
<sequence>MSLSNDLTVSNQKELRKLDPYLPFLWVQTLISSLLNTNPTKTTTRSSSASGGKNTNHPSSKNNPRRLNLIDKSSTHKEDLKTINSIKSNIDYTLLNTVKKLHVSNLKCCDCNSTENVEWISINLLCTLCIKCSGAHRSMGSHISKIRSLIYDNFRPDELLYLIENKISNSACNLLYESNLDPDLKIDFNSNDSERSTFITNKYKLKIFINDGNQDFKNSTKQLVKAIHLNSIHLLQSCIAKSNMSLRDLSLQYNKSSNLSLFKYSLKHYNFINNKKIFYVTEFLLINNMTLDTDFPTTSDLSNDTLNYWKLKLTNSGDLQPQLNPGSVTSKSNSNPTIDNDTKANVKRNSGKRWSLALLPRSTLHKSLKKK</sequence>
<dbReference type="GeneID" id="13884644"/>
<gene>
    <name evidence="8" type="primary">KAFR0G01190</name>
    <name evidence="8" type="ORF">KAFR_0G01190</name>
</gene>
<keyword evidence="1 5" id="KW-0479">Metal-binding</keyword>
<dbReference type="InParanoid" id="H2AXQ3"/>
<dbReference type="KEGG" id="kaf:KAFR_0G01190"/>
<evidence type="ECO:0000256" key="2">
    <source>
        <dbReference type="ARBA" id="ARBA00022771"/>
    </source>
</evidence>
<dbReference type="GO" id="GO:0005543">
    <property type="term" value="F:phospholipid binding"/>
    <property type="evidence" value="ECO:0007669"/>
    <property type="project" value="EnsemblFungi"/>
</dbReference>
<evidence type="ECO:0000256" key="1">
    <source>
        <dbReference type="ARBA" id="ARBA00022723"/>
    </source>
</evidence>
<dbReference type="eggNOG" id="KOG0521">
    <property type="taxonomic scope" value="Eukaryota"/>
</dbReference>
<dbReference type="SUPFAM" id="SSF57863">
    <property type="entry name" value="ArfGap/RecO-like zinc finger"/>
    <property type="match status" value="1"/>
</dbReference>
<dbReference type="GO" id="GO:0008270">
    <property type="term" value="F:zinc ion binding"/>
    <property type="evidence" value="ECO:0007669"/>
    <property type="project" value="UniProtKB-KW"/>
</dbReference>
<dbReference type="Pfam" id="PF01412">
    <property type="entry name" value="ArfGap"/>
    <property type="match status" value="1"/>
</dbReference>
<keyword evidence="5" id="KW-0343">GTPase activation</keyword>
<dbReference type="PANTHER" id="PTHR23180">
    <property type="entry name" value="CENTAURIN/ARF"/>
    <property type="match status" value="1"/>
</dbReference>
<dbReference type="HOGENOM" id="CLU_746102_0_0_1"/>
<evidence type="ECO:0000256" key="4">
    <source>
        <dbReference type="PROSITE-ProRule" id="PRU00288"/>
    </source>
</evidence>
<comment type="function">
    <text evidence="5">GTPase-activating protein for the ADP ribosylation factor family.</text>
</comment>
<dbReference type="GO" id="GO:0005768">
    <property type="term" value="C:endosome"/>
    <property type="evidence" value="ECO:0007669"/>
    <property type="project" value="EnsemblFungi"/>
</dbReference>
<dbReference type="Proteomes" id="UP000005220">
    <property type="component" value="Chromosome 7"/>
</dbReference>
<accession>H2AXQ3</accession>
<evidence type="ECO:0000256" key="5">
    <source>
        <dbReference type="RuleBase" id="RU369028"/>
    </source>
</evidence>
<evidence type="ECO:0000313" key="9">
    <source>
        <dbReference type="Proteomes" id="UP000005220"/>
    </source>
</evidence>
<feature type="region of interest" description="Disordered" evidence="6">
    <location>
        <begin position="38"/>
        <end position="67"/>
    </location>
</feature>
<dbReference type="FunCoup" id="H2AXQ3">
    <property type="interactions" value="131"/>
</dbReference>
<dbReference type="SMART" id="SM00105">
    <property type="entry name" value="ArfGap"/>
    <property type="match status" value="1"/>
</dbReference>
<dbReference type="InterPro" id="IPR038508">
    <property type="entry name" value="ArfGAP_dom_sf"/>
</dbReference>
<feature type="domain" description="Arf-GAP" evidence="7">
    <location>
        <begin position="92"/>
        <end position="216"/>
    </location>
</feature>
<feature type="compositionally biased region" description="Polar residues" evidence="6">
    <location>
        <begin position="38"/>
        <end position="62"/>
    </location>
</feature>
<keyword evidence="2 4" id="KW-0863">Zinc-finger</keyword>
<dbReference type="PANTHER" id="PTHR23180:SF160">
    <property type="entry name" value="ADP-RIBOSYLATION FACTOR GTPASE-ACTIVATING PROTEIN EFFECTOR PROTEIN 1"/>
    <property type="match status" value="1"/>
</dbReference>
<protein>
    <recommendedName>
        <fullName evidence="5">ADP-ribosylation factor GTPase-activating protein</fullName>
    </recommendedName>
</protein>
<dbReference type="EMBL" id="HE650827">
    <property type="protein sequence ID" value="CCF59153.1"/>
    <property type="molecule type" value="Genomic_DNA"/>
</dbReference>
<keyword evidence="9" id="KW-1185">Reference proteome</keyword>
<keyword evidence="3 5" id="KW-0862">Zinc</keyword>
<proteinExistence type="predicted"/>
<dbReference type="OrthoDB" id="10266696at2759"/>
<dbReference type="STRING" id="1071382.H2AXQ3"/>
<dbReference type="GO" id="GO:0005096">
    <property type="term" value="F:GTPase activator activity"/>
    <property type="evidence" value="ECO:0007669"/>
    <property type="project" value="UniProtKB-KW"/>
</dbReference>
<evidence type="ECO:0000256" key="3">
    <source>
        <dbReference type="ARBA" id="ARBA00022833"/>
    </source>
</evidence>
<dbReference type="GO" id="GO:0005802">
    <property type="term" value="C:trans-Golgi network"/>
    <property type="evidence" value="ECO:0007669"/>
    <property type="project" value="EnsemblFungi"/>
</dbReference>
<dbReference type="PROSITE" id="PS50115">
    <property type="entry name" value="ARFGAP"/>
    <property type="match status" value="1"/>
</dbReference>
<dbReference type="CDD" id="cd08204">
    <property type="entry name" value="ArfGap"/>
    <property type="match status" value="1"/>
</dbReference>
<dbReference type="InterPro" id="IPR045258">
    <property type="entry name" value="ACAP1/2/3-like"/>
</dbReference>
<comment type="subcellular location">
    <subcellularLocation>
        <location evidence="5">Cytoplasm</location>
    </subcellularLocation>
</comment>
<dbReference type="GO" id="GO:0006888">
    <property type="term" value="P:endoplasmic reticulum to Golgi vesicle-mediated transport"/>
    <property type="evidence" value="ECO:0007669"/>
    <property type="project" value="EnsemblFungi"/>
</dbReference>
<evidence type="ECO:0000313" key="8">
    <source>
        <dbReference type="EMBL" id="CCF59153.1"/>
    </source>
</evidence>
<keyword evidence="5" id="KW-0040">ANK repeat</keyword>
<keyword evidence="5" id="KW-0677">Repeat</keyword>
<dbReference type="InterPro" id="IPR001164">
    <property type="entry name" value="ArfGAP_dom"/>
</dbReference>
<evidence type="ECO:0000256" key="6">
    <source>
        <dbReference type="SAM" id="MobiDB-lite"/>
    </source>
</evidence>
<reference evidence="8 9" key="1">
    <citation type="journal article" date="2011" name="Proc. Natl. Acad. Sci. U.S.A.">
        <title>Evolutionary erosion of yeast sex chromosomes by mating-type switching accidents.</title>
        <authorList>
            <person name="Gordon J.L."/>
            <person name="Armisen D."/>
            <person name="Proux-Wera E."/>
            <person name="Oheigeartaigh S.S."/>
            <person name="Byrne K.P."/>
            <person name="Wolfe K.H."/>
        </authorList>
    </citation>
    <scope>NUCLEOTIDE SEQUENCE [LARGE SCALE GENOMIC DNA]</scope>
    <source>
        <strain evidence="9">ATCC 22294 / BCRC 22015 / CBS 2517 / CECT 1963 / NBRC 1671 / NRRL Y-8276</strain>
    </source>
</reference>
<organism evidence="8 9">
    <name type="scientific">Kazachstania africana (strain ATCC 22294 / BCRC 22015 / CBS 2517 / CECT 1963 / NBRC 1671 / NRRL Y-8276)</name>
    <name type="common">Yeast</name>
    <name type="synonym">Kluyveromyces africanus</name>
    <dbReference type="NCBI Taxonomy" id="1071382"/>
    <lineage>
        <taxon>Eukaryota</taxon>
        <taxon>Fungi</taxon>
        <taxon>Dikarya</taxon>
        <taxon>Ascomycota</taxon>
        <taxon>Saccharomycotina</taxon>
        <taxon>Saccharomycetes</taxon>
        <taxon>Saccharomycetales</taxon>
        <taxon>Saccharomycetaceae</taxon>
        <taxon>Kazachstania</taxon>
    </lineage>
</organism>
<feature type="compositionally biased region" description="Polar residues" evidence="6">
    <location>
        <begin position="320"/>
        <end position="339"/>
    </location>
</feature>
<dbReference type="GO" id="GO:0006891">
    <property type="term" value="P:intra-Golgi vesicle-mediated transport"/>
    <property type="evidence" value="ECO:0007669"/>
    <property type="project" value="EnsemblFungi"/>
</dbReference>
<dbReference type="InterPro" id="IPR037278">
    <property type="entry name" value="ARFGAP/RecO"/>
</dbReference>
<feature type="region of interest" description="Disordered" evidence="6">
    <location>
        <begin position="320"/>
        <end position="345"/>
    </location>
</feature>
<dbReference type="AlphaFoldDB" id="H2AXQ3"/>
<dbReference type="RefSeq" id="XP_003958288.1">
    <property type="nucleotide sequence ID" value="XM_003958239.1"/>
</dbReference>
<name>H2AXQ3_KAZAF</name>
<evidence type="ECO:0000259" key="7">
    <source>
        <dbReference type="PROSITE" id="PS50115"/>
    </source>
</evidence>